<dbReference type="Proteomes" id="UP001205906">
    <property type="component" value="Unassembled WGS sequence"/>
</dbReference>
<dbReference type="PANTHER" id="PTHR11601">
    <property type="entry name" value="CYSTEINE DESULFURYLASE FAMILY MEMBER"/>
    <property type="match status" value="1"/>
</dbReference>
<dbReference type="InterPro" id="IPR015424">
    <property type="entry name" value="PyrdxlP-dep_Trfase"/>
</dbReference>
<dbReference type="SUPFAM" id="SSF53383">
    <property type="entry name" value="PLP-dependent transferases"/>
    <property type="match status" value="1"/>
</dbReference>
<evidence type="ECO:0000256" key="3">
    <source>
        <dbReference type="ARBA" id="ARBA00006490"/>
    </source>
</evidence>
<evidence type="ECO:0000256" key="9">
    <source>
        <dbReference type="ARBA" id="ARBA00023014"/>
    </source>
</evidence>
<dbReference type="RefSeq" id="WP_252815756.1">
    <property type="nucleotide sequence ID" value="NZ_JAMXQS010000001.1"/>
</dbReference>
<evidence type="ECO:0000256" key="5">
    <source>
        <dbReference type="ARBA" id="ARBA00022679"/>
    </source>
</evidence>
<evidence type="ECO:0000256" key="1">
    <source>
        <dbReference type="ARBA" id="ARBA00001933"/>
    </source>
</evidence>
<dbReference type="Gene3D" id="3.90.1150.10">
    <property type="entry name" value="Aspartate Aminotransferase, domain 1"/>
    <property type="match status" value="1"/>
</dbReference>
<keyword evidence="13" id="KW-1185">Reference proteome</keyword>
<comment type="cofactor">
    <cofactor evidence="1">
        <name>pyridoxal 5'-phosphate</name>
        <dbReference type="ChEBI" id="CHEBI:597326"/>
    </cofactor>
</comment>
<gene>
    <name evidence="12" type="ORF">NGM99_02910</name>
</gene>
<evidence type="ECO:0000256" key="6">
    <source>
        <dbReference type="ARBA" id="ARBA00022723"/>
    </source>
</evidence>
<dbReference type="Gene3D" id="1.10.260.50">
    <property type="match status" value="1"/>
</dbReference>
<dbReference type="PANTHER" id="PTHR11601:SF34">
    <property type="entry name" value="CYSTEINE DESULFURASE"/>
    <property type="match status" value="1"/>
</dbReference>
<evidence type="ECO:0000256" key="8">
    <source>
        <dbReference type="ARBA" id="ARBA00023004"/>
    </source>
</evidence>
<dbReference type="InterPro" id="IPR015422">
    <property type="entry name" value="PyrdxlP-dep_Trfase_small"/>
</dbReference>
<evidence type="ECO:0000259" key="11">
    <source>
        <dbReference type="Pfam" id="PF00266"/>
    </source>
</evidence>
<dbReference type="InterPro" id="IPR016454">
    <property type="entry name" value="Cysteine_dSase"/>
</dbReference>
<evidence type="ECO:0000256" key="7">
    <source>
        <dbReference type="ARBA" id="ARBA00022898"/>
    </source>
</evidence>
<comment type="similarity">
    <text evidence="3">Belongs to the class-V pyridoxal-phosphate-dependent aminotransferase family. NifS/IscS subfamily.</text>
</comment>
<comment type="caution">
    <text evidence="12">The sequence shown here is derived from an EMBL/GenBank/DDBJ whole genome shotgun (WGS) entry which is preliminary data.</text>
</comment>
<sequence>MAPTRAYLDWNASAPLRPAARDAMLHAMENAANPSSVHAEGRAARALIESARKTVAGFVGMPGAGVVFTSGATEAASYLLTPDWRDGRTPLRYSRLYVCDADHPCTRNGGRFLAERVTLLPIDYRGLLDLDALAQALAAHDASEGLPLVACHAANNETGVVQDWAKIGRIVRTANGRFVLDAVQAAGRLPLDLSSVQVDHLILSAHKLGGPKGVGAVVSQSPNVMPVPLVSGGGQEKGFRAGTENVPAIAGFAAALVEAAGEIGRTAEIAALRDRFEAVLLERAPDAVIHGREAVRLPNTTFFTIPTLRAETAQIGFDLAGLALSAGSACSSGKVGPSHVLRAMGVADGGGALRVSIGIATGQRELDAFAKALDRVVANRARAAA</sequence>
<accession>A0ABT1C1N5</accession>
<dbReference type="InterPro" id="IPR000192">
    <property type="entry name" value="Aminotrans_V_dom"/>
</dbReference>
<dbReference type="PIRSF" id="PIRSF005572">
    <property type="entry name" value="NifS"/>
    <property type="match status" value="1"/>
</dbReference>
<evidence type="ECO:0000256" key="2">
    <source>
        <dbReference type="ARBA" id="ARBA00003120"/>
    </source>
</evidence>
<keyword evidence="7" id="KW-0663">Pyridoxal phosphate</keyword>
<dbReference type="Pfam" id="PF00266">
    <property type="entry name" value="Aminotran_5"/>
    <property type="match status" value="1"/>
</dbReference>
<evidence type="ECO:0000256" key="10">
    <source>
        <dbReference type="ARBA" id="ARBA00050776"/>
    </source>
</evidence>
<feature type="domain" description="Aminotransferase class V" evidence="11">
    <location>
        <begin position="7"/>
        <end position="369"/>
    </location>
</feature>
<organism evidence="12 13">
    <name type="scientific">Mesorhizobium liriopis</name>
    <dbReference type="NCBI Taxonomy" id="2953882"/>
    <lineage>
        <taxon>Bacteria</taxon>
        <taxon>Pseudomonadati</taxon>
        <taxon>Pseudomonadota</taxon>
        <taxon>Alphaproteobacteria</taxon>
        <taxon>Hyphomicrobiales</taxon>
        <taxon>Phyllobacteriaceae</taxon>
        <taxon>Mesorhizobium</taxon>
    </lineage>
</organism>
<keyword evidence="8" id="KW-0408">Iron</keyword>
<dbReference type="EMBL" id="JAMXQS010000001">
    <property type="protein sequence ID" value="MCO6048738.1"/>
    <property type="molecule type" value="Genomic_DNA"/>
</dbReference>
<comment type="catalytic activity">
    <reaction evidence="10">
        <text>(sulfur carrier)-H + L-cysteine = (sulfur carrier)-SH + L-alanine</text>
        <dbReference type="Rhea" id="RHEA:43892"/>
        <dbReference type="Rhea" id="RHEA-COMP:14737"/>
        <dbReference type="Rhea" id="RHEA-COMP:14739"/>
        <dbReference type="ChEBI" id="CHEBI:29917"/>
        <dbReference type="ChEBI" id="CHEBI:35235"/>
        <dbReference type="ChEBI" id="CHEBI:57972"/>
        <dbReference type="ChEBI" id="CHEBI:64428"/>
        <dbReference type="EC" id="2.8.1.7"/>
    </reaction>
</comment>
<proteinExistence type="inferred from homology"/>
<dbReference type="InterPro" id="IPR015421">
    <property type="entry name" value="PyrdxlP-dep_Trfase_major"/>
</dbReference>
<reference evidence="12 13" key="1">
    <citation type="submission" date="2022-06" db="EMBL/GenBank/DDBJ databases">
        <title>Mesorhizobium sp. strain RP14 Genome sequencing and assembly.</title>
        <authorList>
            <person name="Kim I."/>
        </authorList>
    </citation>
    <scope>NUCLEOTIDE SEQUENCE [LARGE SCALE GENOMIC DNA]</scope>
    <source>
        <strain evidence="13">RP14(2022)</strain>
    </source>
</reference>
<evidence type="ECO:0000256" key="4">
    <source>
        <dbReference type="ARBA" id="ARBA00013558"/>
    </source>
</evidence>
<protein>
    <recommendedName>
        <fullName evidence="4">Cysteine desulfurase</fullName>
    </recommendedName>
</protein>
<keyword evidence="5" id="KW-0808">Transferase</keyword>
<evidence type="ECO:0000313" key="12">
    <source>
        <dbReference type="EMBL" id="MCO6048738.1"/>
    </source>
</evidence>
<dbReference type="Gene3D" id="3.40.640.10">
    <property type="entry name" value="Type I PLP-dependent aspartate aminotransferase-like (Major domain)"/>
    <property type="match status" value="1"/>
</dbReference>
<evidence type="ECO:0000313" key="13">
    <source>
        <dbReference type="Proteomes" id="UP001205906"/>
    </source>
</evidence>
<keyword evidence="6" id="KW-0479">Metal-binding</keyword>
<keyword evidence="9" id="KW-0411">Iron-sulfur</keyword>
<name>A0ABT1C1N5_9HYPH</name>
<comment type="function">
    <text evidence="2">Catalyzes the removal of elemental sulfur atoms from cysteine to produce alanine. Seems to participate in the biosynthesis of the nitrogenase metalloclusters by providing the inorganic sulfur required for the Fe-S core formation.</text>
</comment>